<feature type="transmembrane region" description="Helical" evidence="1">
    <location>
        <begin position="55"/>
        <end position="78"/>
    </location>
</feature>
<evidence type="ECO:0000256" key="1">
    <source>
        <dbReference type="SAM" id="Phobius"/>
    </source>
</evidence>
<keyword evidence="1" id="KW-0472">Membrane</keyword>
<protein>
    <submittedName>
        <fullName evidence="2">Uncharacterized protein</fullName>
    </submittedName>
</protein>
<dbReference type="AlphaFoldDB" id="A0A0D2P0W0"/>
<proteinExistence type="predicted"/>
<dbReference type="Proteomes" id="UP000054270">
    <property type="component" value="Unassembled WGS sequence"/>
</dbReference>
<accession>A0A0D2P0W0</accession>
<dbReference type="EMBL" id="KN817686">
    <property type="protein sequence ID" value="KJA14280.1"/>
    <property type="molecule type" value="Genomic_DNA"/>
</dbReference>
<keyword evidence="1" id="KW-1133">Transmembrane helix</keyword>
<sequence>MHRAARTMSPSGPLGARRAARRLWDTLVIACGSNVTWLTAKMCADKPRMADVRSIAYVCSMPLNYFVYVVFLCLTHFVSFTQRQLIICP</sequence>
<organism evidence="2 3">
    <name type="scientific">Hypholoma sublateritium (strain FD-334 SS-4)</name>
    <dbReference type="NCBI Taxonomy" id="945553"/>
    <lineage>
        <taxon>Eukaryota</taxon>
        <taxon>Fungi</taxon>
        <taxon>Dikarya</taxon>
        <taxon>Basidiomycota</taxon>
        <taxon>Agaricomycotina</taxon>
        <taxon>Agaricomycetes</taxon>
        <taxon>Agaricomycetidae</taxon>
        <taxon>Agaricales</taxon>
        <taxon>Agaricineae</taxon>
        <taxon>Strophariaceae</taxon>
        <taxon>Hypholoma</taxon>
    </lineage>
</organism>
<keyword evidence="3" id="KW-1185">Reference proteome</keyword>
<evidence type="ECO:0000313" key="3">
    <source>
        <dbReference type="Proteomes" id="UP000054270"/>
    </source>
</evidence>
<reference evidence="3" key="1">
    <citation type="submission" date="2014-04" db="EMBL/GenBank/DDBJ databases">
        <title>Evolutionary Origins and Diversification of the Mycorrhizal Mutualists.</title>
        <authorList>
            <consortium name="DOE Joint Genome Institute"/>
            <consortium name="Mycorrhizal Genomics Consortium"/>
            <person name="Kohler A."/>
            <person name="Kuo A."/>
            <person name="Nagy L.G."/>
            <person name="Floudas D."/>
            <person name="Copeland A."/>
            <person name="Barry K.W."/>
            <person name="Cichocki N."/>
            <person name="Veneault-Fourrey C."/>
            <person name="LaButti K."/>
            <person name="Lindquist E.A."/>
            <person name="Lipzen A."/>
            <person name="Lundell T."/>
            <person name="Morin E."/>
            <person name="Murat C."/>
            <person name="Riley R."/>
            <person name="Ohm R."/>
            <person name="Sun H."/>
            <person name="Tunlid A."/>
            <person name="Henrissat B."/>
            <person name="Grigoriev I.V."/>
            <person name="Hibbett D.S."/>
            <person name="Martin F."/>
        </authorList>
    </citation>
    <scope>NUCLEOTIDE SEQUENCE [LARGE SCALE GENOMIC DNA]</scope>
    <source>
        <strain evidence="3">FD-334 SS-4</strain>
    </source>
</reference>
<evidence type="ECO:0000313" key="2">
    <source>
        <dbReference type="EMBL" id="KJA14280.1"/>
    </source>
</evidence>
<name>A0A0D2P0W0_HYPSF</name>
<gene>
    <name evidence="2" type="ORF">HYPSUDRAFT_448612</name>
</gene>
<keyword evidence="1" id="KW-0812">Transmembrane</keyword>